<evidence type="ECO:0000256" key="4">
    <source>
        <dbReference type="ARBA" id="ARBA00022741"/>
    </source>
</evidence>
<evidence type="ECO:0000259" key="10">
    <source>
        <dbReference type="PROSITE" id="PS50929"/>
    </source>
</evidence>
<dbReference type="InterPro" id="IPR011918">
    <property type="entry name" value="ABC_MsbA_ATP-bd"/>
</dbReference>
<feature type="transmembrane region" description="Helical" evidence="8">
    <location>
        <begin position="73"/>
        <end position="93"/>
    </location>
</feature>
<dbReference type="SMART" id="SM00382">
    <property type="entry name" value="AAA"/>
    <property type="match status" value="1"/>
</dbReference>
<evidence type="ECO:0000256" key="5">
    <source>
        <dbReference type="ARBA" id="ARBA00022840"/>
    </source>
</evidence>
<gene>
    <name evidence="11" type="ORF">ACFPFW_03080</name>
</gene>
<name>A0ABV9YZV4_9HYPH</name>
<dbReference type="RefSeq" id="WP_114958718.1">
    <property type="nucleotide sequence ID" value="NZ_JBHSJF010000002.1"/>
</dbReference>
<feature type="domain" description="ABC transporter" evidence="9">
    <location>
        <begin position="350"/>
        <end position="586"/>
    </location>
</feature>
<evidence type="ECO:0000256" key="7">
    <source>
        <dbReference type="ARBA" id="ARBA00023136"/>
    </source>
</evidence>
<proteinExistence type="inferred from homology"/>
<protein>
    <submittedName>
        <fullName evidence="11">ABC transporter transmembrane domain-containing protein</fullName>
    </submittedName>
</protein>
<evidence type="ECO:0000256" key="8">
    <source>
        <dbReference type="SAM" id="Phobius"/>
    </source>
</evidence>
<keyword evidence="12" id="KW-1185">Reference proteome</keyword>
<dbReference type="InterPro" id="IPR003593">
    <property type="entry name" value="AAA+_ATPase"/>
</dbReference>
<dbReference type="Pfam" id="PF00664">
    <property type="entry name" value="ABC_membrane"/>
    <property type="match status" value="1"/>
</dbReference>
<reference evidence="12" key="1">
    <citation type="journal article" date="2019" name="Int. J. Syst. Evol. Microbiol.">
        <title>The Global Catalogue of Microorganisms (GCM) 10K type strain sequencing project: providing services to taxonomists for standard genome sequencing and annotation.</title>
        <authorList>
            <consortium name="The Broad Institute Genomics Platform"/>
            <consortium name="The Broad Institute Genome Sequencing Center for Infectious Disease"/>
            <person name="Wu L."/>
            <person name="Ma J."/>
        </authorList>
    </citation>
    <scope>NUCLEOTIDE SEQUENCE [LARGE SCALE GENOMIC DNA]</scope>
    <source>
        <strain evidence="12">CGMCC 1.16444</strain>
    </source>
</reference>
<dbReference type="PROSITE" id="PS00211">
    <property type="entry name" value="ABC_TRANSPORTER_1"/>
    <property type="match status" value="1"/>
</dbReference>
<evidence type="ECO:0000259" key="9">
    <source>
        <dbReference type="PROSITE" id="PS50893"/>
    </source>
</evidence>
<keyword evidence="7 8" id="KW-0472">Membrane</keyword>
<dbReference type="PROSITE" id="PS50893">
    <property type="entry name" value="ABC_TRANSPORTER_2"/>
    <property type="match status" value="1"/>
</dbReference>
<dbReference type="PANTHER" id="PTHR43394:SF1">
    <property type="entry name" value="ATP-BINDING CASSETTE SUB-FAMILY B MEMBER 10, MITOCHONDRIAL"/>
    <property type="match status" value="1"/>
</dbReference>
<dbReference type="InterPro" id="IPR036640">
    <property type="entry name" value="ABC1_TM_sf"/>
</dbReference>
<dbReference type="InterPro" id="IPR027417">
    <property type="entry name" value="P-loop_NTPase"/>
</dbReference>
<feature type="transmembrane region" description="Helical" evidence="8">
    <location>
        <begin position="254"/>
        <end position="274"/>
    </location>
</feature>
<feature type="transmembrane region" description="Helical" evidence="8">
    <location>
        <begin position="32"/>
        <end position="53"/>
    </location>
</feature>
<keyword evidence="5" id="KW-0067">ATP-binding</keyword>
<evidence type="ECO:0000256" key="1">
    <source>
        <dbReference type="ARBA" id="ARBA00004651"/>
    </source>
</evidence>
<comment type="caution">
    <text evidence="11">The sequence shown here is derived from an EMBL/GenBank/DDBJ whole genome shotgun (WGS) entry which is preliminary data.</text>
</comment>
<keyword evidence="3 8" id="KW-0812">Transmembrane</keyword>
<dbReference type="EMBL" id="JBHSJF010000002">
    <property type="protein sequence ID" value="MFC5066993.1"/>
    <property type="molecule type" value="Genomic_DNA"/>
</dbReference>
<comment type="similarity">
    <text evidence="2">Belongs to the ABC transporter superfamily.</text>
</comment>
<feature type="domain" description="ABC transmembrane type-1" evidence="10">
    <location>
        <begin position="33"/>
        <end position="315"/>
    </location>
</feature>
<dbReference type="InterPro" id="IPR017871">
    <property type="entry name" value="ABC_transporter-like_CS"/>
</dbReference>
<dbReference type="PANTHER" id="PTHR43394">
    <property type="entry name" value="ATP-DEPENDENT PERMEASE MDL1, MITOCHONDRIAL"/>
    <property type="match status" value="1"/>
</dbReference>
<evidence type="ECO:0000256" key="2">
    <source>
        <dbReference type="ARBA" id="ARBA00005417"/>
    </source>
</evidence>
<dbReference type="InterPro" id="IPR003439">
    <property type="entry name" value="ABC_transporter-like_ATP-bd"/>
</dbReference>
<keyword evidence="6 8" id="KW-1133">Transmembrane helix</keyword>
<evidence type="ECO:0000313" key="11">
    <source>
        <dbReference type="EMBL" id="MFC5066993.1"/>
    </source>
</evidence>
<dbReference type="Gene3D" id="1.20.1560.10">
    <property type="entry name" value="ABC transporter type 1, transmembrane domain"/>
    <property type="match status" value="1"/>
</dbReference>
<dbReference type="Proteomes" id="UP001595796">
    <property type="component" value="Unassembled WGS sequence"/>
</dbReference>
<dbReference type="InterPro" id="IPR039421">
    <property type="entry name" value="Type_1_exporter"/>
</dbReference>
<dbReference type="Gene3D" id="3.40.50.300">
    <property type="entry name" value="P-loop containing nucleotide triphosphate hydrolases"/>
    <property type="match status" value="1"/>
</dbReference>
<dbReference type="Pfam" id="PF00005">
    <property type="entry name" value="ABC_tran"/>
    <property type="match status" value="1"/>
</dbReference>
<sequence length="596" mass="63306">MTTTETASPAGSRRFRPLLALAPFALKHKGRIALAFVALVAAAAVTLVVPLAIRRIIDFGFSSEERTLVDLYFGTLIAIAAGLAFASASRYYLVISLGERVVADVRAAVFAHLVKLSPSFYDDARAGELVSRLTADTTLIKSAFGASASIALRNLFLFVGAAGMMVYTSPRLSALVLLAIPFIVLPLVAFGRAVRRRSRSAQDTLADASALAGEAIGAMRTIQAFNAETTLAGRFRAAAEHAFDSARAAAATRAFLTGTVIFMVFASIVGVLWWGATDVLAGNLSVGTLSQFVLYAVFASGALSEVSQVWAEISQAAGAAERLGEILAVEPDVKSPALAAPLPVPPRGDVKFEAIRFVYPARQHSPVLSDVDLHIRPGETVAIVGPSGAGKSTLFHLLLRFYDPQAGRVLLDGVDISTADLEDLRSRMALVPQDPVIFAATARENIRFGRPDASDAEVEAAARDAAADGFLRALPEGYETEVGERGVTLSGGQRQRLAIARAILRDAPILLLDEATSALDAESETLVQEALGRLMKGRTTLVVAHRLATVLKADRIVVLDEGRIIEQGTHAELVAQDGLYARLARLQFDDRVLAAV</sequence>
<accession>A0ABV9YZV4</accession>
<evidence type="ECO:0000256" key="6">
    <source>
        <dbReference type="ARBA" id="ARBA00022989"/>
    </source>
</evidence>
<evidence type="ECO:0000313" key="12">
    <source>
        <dbReference type="Proteomes" id="UP001595796"/>
    </source>
</evidence>
<dbReference type="PROSITE" id="PS50929">
    <property type="entry name" value="ABC_TM1F"/>
    <property type="match status" value="1"/>
</dbReference>
<dbReference type="SUPFAM" id="SSF90123">
    <property type="entry name" value="ABC transporter transmembrane region"/>
    <property type="match status" value="1"/>
</dbReference>
<comment type="subcellular location">
    <subcellularLocation>
        <location evidence="1">Cell membrane</location>
        <topology evidence="1">Multi-pass membrane protein</topology>
    </subcellularLocation>
</comment>
<organism evidence="11 12">
    <name type="scientific">Flaviflagellibacter deserti</name>
    <dbReference type="NCBI Taxonomy" id="2267266"/>
    <lineage>
        <taxon>Bacteria</taxon>
        <taxon>Pseudomonadati</taxon>
        <taxon>Pseudomonadota</taxon>
        <taxon>Alphaproteobacteria</taxon>
        <taxon>Hyphomicrobiales</taxon>
        <taxon>Flaviflagellibacter</taxon>
    </lineage>
</organism>
<keyword evidence="4" id="KW-0547">Nucleotide-binding</keyword>
<feature type="transmembrane region" description="Helical" evidence="8">
    <location>
        <begin position="150"/>
        <end position="168"/>
    </location>
</feature>
<dbReference type="InterPro" id="IPR011527">
    <property type="entry name" value="ABC1_TM_dom"/>
</dbReference>
<dbReference type="CDD" id="cd18575">
    <property type="entry name" value="ABC_6TM_bac_exporter_ABCB8_10_like"/>
    <property type="match status" value="1"/>
</dbReference>
<dbReference type="NCBIfam" id="TIGR02204">
    <property type="entry name" value="MsbA_rel"/>
    <property type="match status" value="1"/>
</dbReference>
<dbReference type="SUPFAM" id="SSF52540">
    <property type="entry name" value="P-loop containing nucleoside triphosphate hydrolases"/>
    <property type="match status" value="1"/>
</dbReference>
<feature type="transmembrane region" description="Helical" evidence="8">
    <location>
        <begin position="174"/>
        <end position="194"/>
    </location>
</feature>
<evidence type="ECO:0000256" key="3">
    <source>
        <dbReference type="ARBA" id="ARBA00022692"/>
    </source>
</evidence>